<reference evidence="1" key="1">
    <citation type="submission" date="2016-05" db="EMBL/GenBank/DDBJ databases">
        <authorList>
            <person name="Lavstsen T."/>
            <person name="Jespersen J.S."/>
        </authorList>
    </citation>
    <scope>NUCLEOTIDE SEQUENCE</scope>
    <source>
        <tissue evidence="1">Brain</tissue>
    </source>
</reference>
<feature type="non-terminal residue" evidence="1">
    <location>
        <position position="1"/>
    </location>
</feature>
<dbReference type="EMBL" id="HAEF01000168">
    <property type="protein sequence ID" value="SBR37550.1"/>
    <property type="molecule type" value="Transcribed_RNA"/>
</dbReference>
<organism evidence="1">
    <name type="scientific">Nothobranchius pienaari</name>
    <dbReference type="NCBI Taxonomy" id="704102"/>
    <lineage>
        <taxon>Eukaryota</taxon>
        <taxon>Metazoa</taxon>
        <taxon>Chordata</taxon>
        <taxon>Craniata</taxon>
        <taxon>Vertebrata</taxon>
        <taxon>Euteleostomi</taxon>
        <taxon>Actinopterygii</taxon>
        <taxon>Neopterygii</taxon>
        <taxon>Teleostei</taxon>
        <taxon>Neoteleostei</taxon>
        <taxon>Acanthomorphata</taxon>
        <taxon>Ovalentaria</taxon>
        <taxon>Atherinomorphae</taxon>
        <taxon>Cyprinodontiformes</taxon>
        <taxon>Nothobranchiidae</taxon>
        <taxon>Nothobranchius</taxon>
    </lineage>
</organism>
<dbReference type="AlphaFoldDB" id="A0A1A8KYC3"/>
<reference evidence="1" key="2">
    <citation type="submission" date="2016-06" db="EMBL/GenBank/DDBJ databases">
        <title>The genome of a short-lived fish provides insights into sex chromosome evolution and the genetic control of aging.</title>
        <authorList>
            <person name="Reichwald K."/>
            <person name="Felder M."/>
            <person name="Petzold A."/>
            <person name="Koch P."/>
            <person name="Groth M."/>
            <person name="Platzer M."/>
        </authorList>
    </citation>
    <scope>NUCLEOTIDE SEQUENCE</scope>
    <source>
        <tissue evidence="1">Brain</tissue>
    </source>
</reference>
<proteinExistence type="predicted"/>
<evidence type="ECO:0000313" key="1">
    <source>
        <dbReference type="EMBL" id="SBR37550.1"/>
    </source>
</evidence>
<protein>
    <submittedName>
        <fullName evidence="1">Uncharacterized protein</fullName>
    </submittedName>
</protein>
<gene>
    <name evidence="1" type="primary">CR847511.1</name>
</gene>
<feature type="non-terminal residue" evidence="1">
    <location>
        <position position="80"/>
    </location>
</feature>
<sequence length="80" mass="8738">VWRWGLVACECRSAVGQVAFDLWQASWDVGVTGRAFNDLQHRVGVPGVVLPSRRRDSVVLTRLRLGHSCLRGVGGLLIVG</sequence>
<name>A0A1A8KYC3_9TELE</name>
<accession>A0A1A8KYC3</accession>